<keyword evidence="1" id="KW-1133">Transmembrane helix</keyword>
<keyword evidence="1" id="KW-0812">Transmembrane</keyword>
<organism evidence="2 3">
    <name type="scientific">Perkinsus olseni</name>
    <name type="common">Perkinsus atlanticus</name>
    <dbReference type="NCBI Taxonomy" id="32597"/>
    <lineage>
        <taxon>Eukaryota</taxon>
        <taxon>Sar</taxon>
        <taxon>Alveolata</taxon>
        <taxon>Perkinsozoa</taxon>
        <taxon>Perkinsea</taxon>
        <taxon>Perkinsida</taxon>
        <taxon>Perkinsidae</taxon>
        <taxon>Perkinsus</taxon>
    </lineage>
</organism>
<comment type="caution">
    <text evidence="2">The sequence shown here is derived from an EMBL/GenBank/DDBJ whole genome shotgun (WGS) entry which is preliminary data.</text>
</comment>
<proteinExistence type="predicted"/>
<keyword evidence="1" id="KW-0472">Membrane</keyword>
<evidence type="ECO:0000313" key="2">
    <source>
        <dbReference type="EMBL" id="KAF4739047.1"/>
    </source>
</evidence>
<dbReference type="EMBL" id="JABANM010010632">
    <property type="protein sequence ID" value="KAF4739047.1"/>
    <property type="molecule type" value="Genomic_DNA"/>
</dbReference>
<sequence>MPSDAPWSRGGHNAMAITDLFGTFDDVPHSARIGLGAAMRDKGSLFAMSSRRLSFRRRFGFTLSTIRLSQWTLLTLLGAITALVAIGVEYSVVNM</sequence>
<name>A0A7J6T2D0_PEROL</name>
<gene>
    <name evidence="2" type="primary">CLH-4_1</name>
    <name evidence="2" type="ORF">FOZ62_000713</name>
</gene>
<accession>A0A7J6T2D0</accession>
<evidence type="ECO:0000313" key="3">
    <source>
        <dbReference type="Proteomes" id="UP000574390"/>
    </source>
</evidence>
<dbReference type="AlphaFoldDB" id="A0A7J6T2D0"/>
<dbReference type="Proteomes" id="UP000574390">
    <property type="component" value="Unassembled WGS sequence"/>
</dbReference>
<feature type="transmembrane region" description="Helical" evidence="1">
    <location>
        <begin position="71"/>
        <end position="93"/>
    </location>
</feature>
<protein>
    <submittedName>
        <fullName evidence="2">Chloride Channel</fullName>
    </submittedName>
</protein>
<reference evidence="2 3" key="1">
    <citation type="submission" date="2020-04" db="EMBL/GenBank/DDBJ databases">
        <title>Perkinsus olseni comparative genomics.</title>
        <authorList>
            <person name="Bogema D.R."/>
        </authorList>
    </citation>
    <scope>NUCLEOTIDE SEQUENCE [LARGE SCALE GENOMIC DNA]</scope>
    <source>
        <strain evidence="2">ATCC PRA-205</strain>
    </source>
</reference>
<evidence type="ECO:0000256" key="1">
    <source>
        <dbReference type="SAM" id="Phobius"/>
    </source>
</evidence>